<organism evidence="1 2">
    <name type="scientific">Desulfitobacterium dehalogenans</name>
    <dbReference type="NCBI Taxonomy" id="36854"/>
    <lineage>
        <taxon>Bacteria</taxon>
        <taxon>Bacillati</taxon>
        <taxon>Bacillota</taxon>
        <taxon>Clostridia</taxon>
        <taxon>Eubacteriales</taxon>
        <taxon>Desulfitobacteriaceae</taxon>
        <taxon>Desulfitobacterium</taxon>
    </lineage>
</organism>
<sequence>MKNLITSPSYLFINQATVSGNEFDPNLNNNNSTVVTKVHLKPFEEVCIIVPKVYSSCKMRQCFTDVEISLPGNNYTFVDIQFQNGNLFNQRITPLHNRLGYARVEFDMAINFIVTLQHPDNGLHIIQGNLPTFHRDIIHYYPKIRTEFTFTLSSNTFSELLSPVQIHGNTITMSVGSFIITYISHPIQLQIPSLGYCPEPIDCEEYTGIDTNLCFKFLNPTETPLPFDFFPLGKKR</sequence>
<dbReference type="Proteomes" id="UP000553059">
    <property type="component" value="Unassembled WGS sequence"/>
</dbReference>
<evidence type="ECO:0000313" key="1">
    <source>
        <dbReference type="EMBL" id="HHY25648.1"/>
    </source>
</evidence>
<reference evidence="1 2" key="1">
    <citation type="journal article" date="2020" name="Biotechnol. Biofuels">
        <title>New insights from the biogas microbiome by comprehensive genome-resolved metagenomics of nearly 1600 species originating from multiple anaerobic digesters.</title>
        <authorList>
            <person name="Campanaro S."/>
            <person name="Treu L."/>
            <person name="Rodriguez-R L.M."/>
            <person name="Kovalovszki A."/>
            <person name="Ziels R.M."/>
            <person name="Maus I."/>
            <person name="Zhu X."/>
            <person name="Kougias P.G."/>
            <person name="Basile A."/>
            <person name="Luo G."/>
            <person name="Schluter A."/>
            <person name="Konstantinidis K.T."/>
            <person name="Angelidaki I."/>
        </authorList>
    </citation>
    <scope>NUCLEOTIDE SEQUENCE [LARGE SCALE GENOMIC DNA]</scope>
    <source>
        <strain evidence="1">AS05jafATM_4</strain>
    </source>
</reference>
<name>A0A7C6Z2K1_9FIRM</name>
<accession>A0A7C6Z2K1</accession>
<gene>
    <name evidence="1" type="ORF">GX523_02630</name>
</gene>
<dbReference type="EMBL" id="DUTF01000059">
    <property type="protein sequence ID" value="HHY25648.1"/>
    <property type="molecule type" value="Genomic_DNA"/>
</dbReference>
<comment type="caution">
    <text evidence="1">The sequence shown here is derived from an EMBL/GenBank/DDBJ whole genome shotgun (WGS) entry which is preliminary data.</text>
</comment>
<evidence type="ECO:0000313" key="2">
    <source>
        <dbReference type="Proteomes" id="UP000553059"/>
    </source>
</evidence>
<proteinExistence type="predicted"/>
<protein>
    <submittedName>
        <fullName evidence="1">Uncharacterized protein</fullName>
    </submittedName>
</protein>
<dbReference type="AlphaFoldDB" id="A0A7C6Z2K1"/>